<accession>A0A3B0VPK1</accession>
<gene>
    <name evidence="1" type="ORF">MNBD_GAMMA01-2284</name>
</gene>
<name>A0A3B0VPK1_9ZZZZ</name>
<proteinExistence type="predicted"/>
<feature type="non-terminal residue" evidence="1">
    <location>
        <position position="1"/>
    </location>
</feature>
<protein>
    <recommendedName>
        <fullName evidence="2">Cytochrome c domain-containing protein</fullName>
    </recommendedName>
</protein>
<dbReference type="InterPro" id="IPR018247">
    <property type="entry name" value="EF_Hand_1_Ca_BS"/>
</dbReference>
<evidence type="ECO:0000313" key="1">
    <source>
        <dbReference type="EMBL" id="VAW38799.1"/>
    </source>
</evidence>
<reference evidence="1" key="1">
    <citation type="submission" date="2018-06" db="EMBL/GenBank/DDBJ databases">
        <authorList>
            <person name="Zhirakovskaya E."/>
        </authorList>
    </citation>
    <scope>NUCLEOTIDE SEQUENCE</scope>
</reference>
<dbReference type="AlphaFoldDB" id="A0A3B0VPK1"/>
<dbReference type="PROSITE" id="PS00018">
    <property type="entry name" value="EF_HAND_1"/>
    <property type="match status" value="1"/>
</dbReference>
<organism evidence="1">
    <name type="scientific">hydrothermal vent metagenome</name>
    <dbReference type="NCBI Taxonomy" id="652676"/>
    <lineage>
        <taxon>unclassified sequences</taxon>
        <taxon>metagenomes</taxon>
        <taxon>ecological metagenomes</taxon>
    </lineage>
</organism>
<sequence length="707" mass="80632">KNNSDGSRLFLKNENTFRFWLNKTAYPEGASAYRVTWLAVTNNTGEHLSGRIIRPEPGAAPDAAAFIAADTTANRNEGKNLWDNKTLIARPGEGNIRAKCMDCHTKTGYDLKYFGYTNESIYKRSRFHGFSDIEAKRLTRYIRNLATPSYGRPWNPPYQPGEVSFEGNMVPLSSRPVERWAAGVGSWRVLKEDKDMLNYVFPDTNNNGEVDQEEVDEVFQLSQINPGANYLGISLIDTPIHLQLPDWNRWLPRVHPVDIWPDFKSISSVDACPDDSTDPDPYDAYMYLSDTLGSGALPSRMWEIYRLFVYTSRFSREGATRDYGVRSIREDVRVYSTVTPPHNHFRSASEGNSCRLNADKLTSLSSAPYREEMFDEYAKRALTHWMGVKYFEIQHVGGLEDRLHEVIGDPALAGERGWPNIGAAVFQHAPHKTARNARYWEGRTNTYDPENLLYRDGDDQTLVEGDYTSAVWYHLEAILNSGNKLPTGAYEPVDWAYNYTYFHRLGVSSGQSQTMMYVATLIKNWQIRDITQGDGDEVENPGEGSGTNRGLNLRTMVPSRAYLGGITEMPSVPDNIVTMLNAYSPNLYRYFLNTALKRWMQIVKHRDFPYRYSTNSALNKLDRWPRSAEVRAIWSILEPETYKPTDWSGGTSLLFGDTRNTADNCWRLLPLLGDEGVDWGLRRDYKNWCKAAWPGPAGNLNDWDSRL</sequence>
<dbReference type="EMBL" id="UOEW01000212">
    <property type="protein sequence ID" value="VAW38799.1"/>
    <property type="molecule type" value="Genomic_DNA"/>
</dbReference>
<evidence type="ECO:0008006" key="2">
    <source>
        <dbReference type="Google" id="ProtNLM"/>
    </source>
</evidence>